<feature type="domain" description="Signal transduction histidine kinase subgroup 3 dimerisation and phosphoacceptor" evidence="11">
    <location>
        <begin position="481"/>
        <end position="525"/>
    </location>
</feature>
<reference evidence="12 13" key="1">
    <citation type="journal article" date="2012" name="J. Bacteriol.">
        <title>Complete Genome Sequence of Flavobacterium indicum GPSTA100-9T, Isolated from Warm Spring Water.</title>
        <authorList>
            <person name="Barbier P."/>
            <person name="Houel A."/>
            <person name="Loux V."/>
            <person name="Poulain J."/>
            <person name="Bernardet J.F."/>
            <person name="Touchon M."/>
            <person name="Duchaud E."/>
        </authorList>
    </citation>
    <scope>NUCLEOTIDE SEQUENCE [LARGE SCALE GENOMIC DNA]</scope>
    <source>
        <strain evidence="13">DSM 17447 / CIP 109464 / GPTSA100-9</strain>
    </source>
</reference>
<proteinExistence type="predicted"/>
<dbReference type="HOGENOM" id="CLU_413741_0_0_10"/>
<dbReference type="AlphaFoldDB" id="H8XTZ4"/>
<evidence type="ECO:0000256" key="9">
    <source>
        <dbReference type="SAM" id="Phobius"/>
    </source>
</evidence>
<evidence type="ECO:0000256" key="8">
    <source>
        <dbReference type="ARBA" id="ARBA00023012"/>
    </source>
</evidence>
<dbReference type="Pfam" id="PF02518">
    <property type="entry name" value="HATPase_c"/>
    <property type="match status" value="1"/>
</dbReference>
<keyword evidence="3" id="KW-0597">Phosphoprotein</keyword>
<dbReference type="SUPFAM" id="SSF48452">
    <property type="entry name" value="TPR-like"/>
    <property type="match status" value="1"/>
</dbReference>
<dbReference type="eggNOG" id="COG4585">
    <property type="taxonomic scope" value="Bacteria"/>
</dbReference>
<organism evidence="12 13">
    <name type="scientific">Flavobacterium indicum (strain DSM 17447 / CIP 109464 / GPTSA100-9)</name>
    <dbReference type="NCBI Taxonomy" id="1094466"/>
    <lineage>
        <taxon>Bacteria</taxon>
        <taxon>Pseudomonadati</taxon>
        <taxon>Bacteroidota</taxon>
        <taxon>Flavobacteriia</taxon>
        <taxon>Flavobacteriales</taxon>
        <taxon>Flavobacteriaceae</taxon>
        <taxon>Flavobacterium</taxon>
    </lineage>
</organism>
<dbReference type="KEGG" id="fin:KQS_08945"/>
<gene>
    <name evidence="12" type="ordered locus">KQS_08945</name>
</gene>
<dbReference type="eggNOG" id="COG0457">
    <property type="taxonomic scope" value="Bacteria"/>
</dbReference>
<dbReference type="InterPro" id="IPR050482">
    <property type="entry name" value="Sensor_HK_TwoCompSys"/>
</dbReference>
<keyword evidence="7" id="KW-0067">ATP-binding</keyword>
<comment type="catalytic activity">
    <reaction evidence="1">
        <text>ATP + protein L-histidine = ADP + protein N-phospho-L-histidine.</text>
        <dbReference type="EC" id="2.7.13.3"/>
    </reaction>
</comment>
<dbReference type="OrthoDB" id="977000at2"/>
<keyword evidence="4 12" id="KW-0808">Transferase</keyword>
<feature type="transmembrane region" description="Helical" evidence="9">
    <location>
        <begin position="434"/>
        <end position="453"/>
    </location>
</feature>
<keyword evidence="8" id="KW-0902">Two-component regulatory system</keyword>
<evidence type="ECO:0000313" key="12">
    <source>
        <dbReference type="EMBL" id="CCG53724.1"/>
    </source>
</evidence>
<keyword evidence="9" id="KW-1133">Transmembrane helix</keyword>
<evidence type="ECO:0000256" key="1">
    <source>
        <dbReference type="ARBA" id="ARBA00000085"/>
    </source>
</evidence>
<protein>
    <recommendedName>
        <fullName evidence="2">histidine kinase</fullName>
        <ecNumber evidence="2">2.7.13.3</ecNumber>
    </recommendedName>
</protein>
<dbReference type="EMBL" id="HE774682">
    <property type="protein sequence ID" value="CCG53724.1"/>
    <property type="molecule type" value="Genomic_DNA"/>
</dbReference>
<evidence type="ECO:0000256" key="6">
    <source>
        <dbReference type="ARBA" id="ARBA00022777"/>
    </source>
</evidence>
<dbReference type="STRING" id="1094466.KQS_08945"/>
<accession>H8XTZ4</accession>
<dbReference type="RefSeq" id="WP_014388843.1">
    <property type="nucleotide sequence ID" value="NC_017025.1"/>
</dbReference>
<evidence type="ECO:0000256" key="2">
    <source>
        <dbReference type="ARBA" id="ARBA00012438"/>
    </source>
</evidence>
<evidence type="ECO:0000313" key="13">
    <source>
        <dbReference type="Proteomes" id="UP000007599"/>
    </source>
</evidence>
<name>H8XTZ4_FLAIG</name>
<evidence type="ECO:0000256" key="5">
    <source>
        <dbReference type="ARBA" id="ARBA00022741"/>
    </source>
</evidence>
<dbReference type="Proteomes" id="UP000007599">
    <property type="component" value="Chromosome I"/>
</dbReference>
<keyword evidence="9" id="KW-0472">Membrane</keyword>
<keyword evidence="9" id="KW-0812">Transmembrane</keyword>
<dbReference type="GO" id="GO:0046983">
    <property type="term" value="F:protein dimerization activity"/>
    <property type="evidence" value="ECO:0007669"/>
    <property type="project" value="InterPro"/>
</dbReference>
<dbReference type="PANTHER" id="PTHR24421">
    <property type="entry name" value="NITRATE/NITRITE SENSOR PROTEIN NARX-RELATED"/>
    <property type="match status" value="1"/>
</dbReference>
<dbReference type="SUPFAM" id="SSF55874">
    <property type="entry name" value="ATPase domain of HSP90 chaperone/DNA topoisomerase II/histidine kinase"/>
    <property type="match status" value="1"/>
</dbReference>
<evidence type="ECO:0000256" key="7">
    <source>
        <dbReference type="ARBA" id="ARBA00022840"/>
    </source>
</evidence>
<dbReference type="EC" id="2.7.13.3" evidence="2"/>
<dbReference type="Pfam" id="PF07730">
    <property type="entry name" value="HisKA_3"/>
    <property type="match status" value="1"/>
</dbReference>
<dbReference type="PATRIC" id="fig|1094466.5.peg.1752"/>
<reference evidence="13" key="2">
    <citation type="submission" date="2012-03" db="EMBL/GenBank/DDBJ databases">
        <title>Complete genome sequence of Flavobacterium indicum GPTSA100-9T, isolated from warm spring water.</title>
        <authorList>
            <person name="Barbier P."/>
            <person name="Houel A."/>
            <person name="Loux V."/>
            <person name="Poulain J."/>
            <person name="Bernardet J.-F."/>
            <person name="Touchon M."/>
            <person name="Duchaud E."/>
        </authorList>
    </citation>
    <scope>NUCLEOTIDE SEQUENCE [LARGE SCALE GENOMIC DNA]</scope>
    <source>
        <strain evidence="13">DSM 17447 / CIP 109464 / GPTSA100-9</strain>
    </source>
</reference>
<evidence type="ECO:0000256" key="3">
    <source>
        <dbReference type="ARBA" id="ARBA00022553"/>
    </source>
</evidence>
<dbReference type="PANTHER" id="PTHR24421:SF10">
    <property type="entry name" value="NITRATE_NITRITE SENSOR PROTEIN NARQ"/>
    <property type="match status" value="1"/>
</dbReference>
<keyword evidence="5" id="KW-0547">Nucleotide-binding</keyword>
<dbReference type="Gene3D" id="3.30.565.10">
    <property type="entry name" value="Histidine kinase-like ATPase, C-terminal domain"/>
    <property type="match status" value="1"/>
</dbReference>
<dbReference type="CDD" id="cd16917">
    <property type="entry name" value="HATPase_UhpB-NarQ-NarX-like"/>
    <property type="match status" value="1"/>
</dbReference>
<dbReference type="GO" id="GO:0005524">
    <property type="term" value="F:ATP binding"/>
    <property type="evidence" value="ECO:0007669"/>
    <property type="project" value="UniProtKB-KW"/>
</dbReference>
<dbReference type="Gene3D" id="1.20.5.1930">
    <property type="match status" value="1"/>
</dbReference>
<dbReference type="InterPro" id="IPR036890">
    <property type="entry name" value="HATPase_C_sf"/>
</dbReference>
<dbReference type="InterPro" id="IPR011990">
    <property type="entry name" value="TPR-like_helical_dom_sf"/>
</dbReference>
<keyword evidence="13" id="KW-1185">Reference proteome</keyword>
<evidence type="ECO:0000256" key="4">
    <source>
        <dbReference type="ARBA" id="ARBA00022679"/>
    </source>
</evidence>
<evidence type="ECO:0000259" key="11">
    <source>
        <dbReference type="Pfam" id="PF07730"/>
    </source>
</evidence>
<dbReference type="InterPro" id="IPR011712">
    <property type="entry name" value="Sig_transdc_His_kin_sub3_dim/P"/>
</dbReference>
<feature type="domain" description="Histidine kinase/HSP90-like ATPase" evidence="10">
    <location>
        <begin position="572"/>
        <end position="662"/>
    </location>
</feature>
<dbReference type="GO" id="GO:0000155">
    <property type="term" value="F:phosphorelay sensor kinase activity"/>
    <property type="evidence" value="ECO:0007669"/>
    <property type="project" value="InterPro"/>
</dbReference>
<dbReference type="Gene3D" id="1.25.40.10">
    <property type="entry name" value="Tetratricopeptide repeat domain"/>
    <property type="match status" value="1"/>
</dbReference>
<keyword evidence="6 12" id="KW-0418">Kinase</keyword>
<sequence length="663" mass="77261">MIAFKKIFSILLLTLLLQNCKESDTPYYFEKVTPPKEDATKVWLRQNENYKADKEKYLRVFFTYYHSKLAQKDYLNASKILDVITTKLVYFYDFDPRLTKTVHEFDKKYRHLVPALKTTHIDNYFANLEFDRDHVSKAKDYFLKITALEPNDYKSCYKIARAYYDLSYAYFILGDIEKSIEANEKSRIYSERIRDKESIVSVHLNYINIYKANGSFDKAIASANEAIRVFKEEGNTYDYFMAKYNKCSIYGYFGKTRLKNQYIHSTYSEYLSSKFDSDVMLLCLSDYEIAALLEENKIEEAKKVLDRIQPVAAKNTSQNWQNDYHAALALYEIKTDAKNCNTDYIEKALPNILENENYERANLFYNVLLKKAIQNKDFEKAVVYTEEVYRTKDSLSNIQNKLKNLELAAKYETKEKEQQIALQQGTITQKNTTILTLIIAFIAASLALLVYYLRQKQQKLVKEKEQSQMFTKNLLDKTEEERKRIASDLHDSVSHELLSLKKSFEENQHVLNEKVDLIINDIRTISRNLHPVMFEKVGLIPSVEQFVDRIEHTHQFLITTSFSYKQGLSIEKELQVYRIIQEGVTNCIKYAEAVAAKLTIEETESMVKIVLEDNGKGFDVEETLQTKDCFGLHNIIERSRAIGGEAQISSSSQGTKITIEIKK</sequence>
<dbReference type="GO" id="GO:0016020">
    <property type="term" value="C:membrane"/>
    <property type="evidence" value="ECO:0007669"/>
    <property type="project" value="InterPro"/>
</dbReference>
<dbReference type="InterPro" id="IPR003594">
    <property type="entry name" value="HATPase_dom"/>
</dbReference>
<evidence type="ECO:0000259" key="10">
    <source>
        <dbReference type="Pfam" id="PF02518"/>
    </source>
</evidence>